<name>A0A1G8KK44_9NOCA</name>
<proteinExistence type="inferred from homology"/>
<dbReference type="GO" id="GO:0006166">
    <property type="term" value="P:purine ribonucleoside salvage"/>
    <property type="evidence" value="ECO:0007669"/>
    <property type="project" value="UniProtKB-KW"/>
</dbReference>
<comment type="pathway">
    <text evidence="3">Purine metabolism; AMP biosynthesis via salvage pathway; AMP from adenine: step 1/1.</text>
</comment>
<dbReference type="Pfam" id="PF00156">
    <property type="entry name" value="Pribosyltran"/>
    <property type="match status" value="1"/>
</dbReference>
<dbReference type="PANTHER" id="PTHR32315">
    <property type="entry name" value="ADENINE PHOSPHORIBOSYLTRANSFERASE"/>
    <property type="match status" value="1"/>
</dbReference>
<dbReference type="InterPro" id="IPR000836">
    <property type="entry name" value="PRTase_dom"/>
</dbReference>
<evidence type="ECO:0000256" key="7">
    <source>
        <dbReference type="ARBA" id="ARBA00022676"/>
    </source>
</evidence>
<dbReference type="AlphaFoldDB" id="A0A1G8KK44"/>
<dbReference type="OrthoDB" id="9803963at2"/>
<dbReference type="EMBL" id="FNDN01000007">
    <property type="protein sequence ID" value="SDI43768.1"/>
    <property type="molecule type" value="Genomic_DNA"/>
</dbReference>
<dbReference type="PANTHER" id="PTHR32315:SF3">
    <property type="entry name" value="ADENINE PHOSPHORIBOSYLTRANSFERASE"/>
    <property type="match status" value="1"/>
</dbReference>
<feature type="domain" description="Phosphoribosyltransferase" evidence="10">
    <location>
        <begin position="5"/>
        <end position="109"/>
    </location>
</feature>
<dbReference type="CDD" id="cd06223">
    <property type="entry name" value="PRTases_typeI"/>
    <property type="match status" value="1"/>
</dbReference>
<dbReference type="GO" id="GO:0044209">
    <property type="term" value="P:AMP salvage"/>
    <property type="evidence" value="ECO:0007669"/>
    <property type="project" value="TreeGrafter"/>
</dbReference>
<dbReference type="GO" id="GO:0005737">
    <property type="term" value="C:cytoplasm"/>
    <property type="evidence" value="ECO:0007669"/>
    <property type="project" value="UniProtKB-SubCell"/>
</dbReference>
<gene>
    <name evidence="11" type="ORF">SAMN05444695_107170</name>
</gene>
<comment type="catalytic activity">
    <reaction evidence="1">
        <text>AMP + diphosphate = 5-phospho-alpha-D-ribose 1-diphosphate + adenine</text>
        <dbReference type="Rhea" id="RHEA:16609"/>
        <dbReference type="ChEBI" id="CHEBI:16708"/>
        <dbReference type="ChEBI" id="CHEBI:33019"/>
        <dbReference type="ChEBI" id="CHEBI:58017"/>
        <dbReference type="ChEBI" id="CHEBI:456215"/>
        <dbReference type="EC" id="2.4.2.7"/>
    </reaction>
</comment>
<dbReference type="GO" id="GO:0016208">
    <property type="term" value="F:AMP binding"/>
    <property type="evidence" value="ECO:0007669"/>
    <property type="project" value="TreeGrafter"/>
</dbReference>
<evidence type="ECO:0000256" key="8">
    <source>
        <dbReference type="ARBA" id="ARBA00022679"/>
    </source>
</evidence>
<dbReference type="InterPro" id="IPR050054">
    <property type="entry name" value="UPRTase/APRTase"/>
</dbReference>
<dbReference type="SUPFAM" id="SSF53271">
    <property type="entry name" value="PRTase-like"/>
    <property type="match status" value="1"/>
</dbReference>
<dbReference type="GO" id="GO:0003999">
    <property type="term" value="F:adenine phosphoribosyltransferase activity"/>
    <property type="evidence" value="ECO:0007669"/>
    <property type="project" value="UniProtKB-EC"/>
</dbReference>
<comment type="subcellular location">
    <subcellularLocation>
        <location evidence="2">Cytoplasm</location>
    </subcellularLocation>
</comment>
<reference evidence="11 12" key="1">
    <citation type="submission" date="2016-10" db="EMBL/GenBank/DDBJ databases">
        <authorList>
            <person name="de Groot N.N."/>
        </authorList>
    </citation>
    <scope>NUCLEOTIDE SEQUENCE [LARGE SCALE GENOMIC DNA]</scope>
    <source>
        <strain evidence="11 12">DSM 44892</strain>
    </source>
</reference>
<dbReference type="EC" id="2.4.2.7" evidence="5"/>
<evidence type="ECO:0000313" key="12">
    <source>
        <dbReference type="Proteomes" id="UP000183263"/>
    </source>
</evidence>
<evidence type="ECO:0000259" key="10">
    <source>
        <dbReference type="Pfam" id="PF00156"/>
    </source>
</evidence>
<evidence type="ECO:0000256" key="4">
    <source>
        <dbReference type="ARBA" id="ARBA00008391"/>
    </source>
</evidence>
<comment type="similarity">
    <text evidence="4">Belongs to the purine/pyrimidine phosphoribosyltransferase family.</text>
</comment>
<keyword evidence="7" id="KW-0328">Glycosyltransferase</keyword>
<keyword evidence="12" id="KW-1185">Reference proteome</keyword>
<evidence type="ECO:0000256" key="1">
    <source>
        <dbReference type="ARBA" id="ARBA00000868"/>
    </source>
</evidence>
<evidence type="ECO:0000256" key="2">
    <source>
        <dbReference type="ARBA" id="ARBA00004496"/>
    </source>
</evidence>
<evidence type="ECO:0000313" key="11">
    <source>
        <dbReference type="EMBL" id="SDI43768.1"/>
    </source>
</evidence>
<accession>A0A1G8KK44</accession>
<keyword evidence="6" id="KW-0963">Cytoplasm</keyword>
<evidence type="ECO:0000256" key="6">
    <source>
        <dbReference type="ARBA" id="ARBA00022490"/>
    </source>
</evidence>
<evidence type="ECO:0000256" key="9">
    <source>
        <dbReference type="ARBA" id="ARBA00022726"/>
    </source>
</evidence>
<evidence type="ECO:0000256" key="5">
    <source>
        <dbReference type="ARBA" id="ARBA00011893"/>
    </source>
</evidence>
<sequence>MGAASVTCAAEYIRTLTRWADDFPAPACVGSGREGDVPVDIVAAVLEIPASGVSLEGRRVLIGDDVLATGGTLSATARLVESAGGSVEGIAVVLEIEALGGRSRIDGYPLTVLAAV</sequence>
<dbReference type="Proteomes" id="UP000183263">
    <property type="component" value="Unassembled WGS sequence"/>
</dbReference>
<dbReference type="InterPro" id="IPR029057">
    <property type="entry name" value="PRTase-like"/>
</dbReference>
<organism evidence="11 12">
    <name type="scientific">Rhodococcus triatomae</name>
    <dbReference type="NCBI Taxonomy" id="300028"/>
    <lineage>
        <taxon>Bacteria</taxon>
        <taxon>Bacillati</taxon>
        <taxon>Actinomycetota</taxon>
        <taxon>Actinomycetes</taxon>
        <taxon>Mycobacteriales</taxon>
        <taxon>Nocardiaceae</taxon>
        <taxon>Rhodococcus</taxon>
    </lineage>
</organism>
<keyword evidence="9" id="KW-0660">Purine salvage</keyword>
<protein>
    <recommendedName>
        <fullName evidence="5">adenine phosphoribosyltransferase</fullName>
        <ecNumber evidence="5">2.4.2.7</ecNumber>
    </recommendedName>
</protein>
<dbReference type="Gene3D" id="3.40.50.2020">
    <property type="match status" value="1"/>
</dbReference>
<keyword evidence="8 11" id="KW-0808">Transferase</keyword>
<dbReference type="GO" id="GO:0002055">
    <property type="term" value="F:adenine binding"/>
    <property type="evidence" value="ECO:0007669"/>
    <property type="project" value="TreeGrafter"/>
</dbReference>
<dbReference type="GO" id="GO:0006168">
    <property type="term" value="P:adenine salvage"/>
    <property type="evidence" value="ECO:0007669"/>
    <property type="project" value="TreeGrafter"/>
</dbReference>
<dbReference type="RefSeq" id="WP_072738138.1">
    <property type="nucleotide sequence ID" value="NZ_CP048813.1"/>
</dbReference>
<evidence type="ECO:0000256" key="3">
    <source>
        <dbReference type="ARBA" id="ARBA00004659"/>
    </source>
</evidence>